<reference evidence="2" key="1">
    <citation type="submission" date="2021-02" db="EMBL/GenBank/DDBJ databases">
        <authorList>
            <person name="Nowell W R."/>
        </authorList>
    </citation>
    <scope>NUCLEOTIDE SEQUENCE</scope>
</reference>
<proteinExistence type="predicted"/>
<dbReference type="AlphaFoldDB" id="A0A816BA45"/>
<dbReference type="EMBL" id="CAJOBH010006071">
    <property type="protein sequence ID" value="CAF4044325.1"/>
    <property type="molecule type" value="Genomic_DNA"/>
</dbReference>
<organism evidence="2 7">
    <name type="scientific">Rotaria magnacalcarata</name>
    <dbReference type="NCBI Taxonomy" id="392030"/>
    <lineage>
        <taxon>Eukaryota</taxon>
        <taxon>Metazoa</taxon>
        <taxon>Spiralia</taxon>
        <taxon>Gnathifera</taxon>
        <taxon>Rotifera</taxon>
        <taxon>Eurotatoria</taxon>
        <taxon>Bdelloidea</taxon>
        <taxon>Philodinida</taxon>
        <taxon>Philodinidae</taxon>
        <taxon>Rotaria</taxon>
    </lineage>
</organism>
<dbReference type="Proteomes" id="UP000663855">
    <property type="component" value="Unassembled WGS sequence"/>
</dbReference>
<gene>
    <name evidence="4" type="ORF">BYL167_LOCUS16070</name>
    <name evidence="2" type="ORF">CJN711_LOCUS36234</name>
    <name evidence="5" type="ORF">GIL414_LOCUS64473</name>
    <name evidence="1" type="ORF">KQP761_LOCUS13485</name>
    <name evidence="3" type="ORF">MBJ925_LOCUS33061</name>
    <name evidence="6" type="ORF">SMN809_LOCUS74707</name>
</gene>
<evidence type="ECO:0000313" key="3">
    <source>
        <dbReference type="EMBL" id="CAF2160888.1"/>
    </source>
</evidence>
<dbReference type="EMBL" id="CAJNRE010018048">
    <property type="protein sequence ID" value="CAF2160888.1"/>
    <property type="molecule type" value="Genomic_DNA"/>
</dbReference>
<dbReference type="EMBL" id="CAJNOV010017528">
    <property type="protein sequence ID" value="CAF1608733.1"/>
    <property type="molecule type" value="Genomic_DNA"/>
</dbReference>
<dbReference type="Proteomes" id="UP000663834">
    <property type="component" value="Unassembled WGS sequence"/>
</dbReference>
<dbReference type="EMBL" id="CAJOBJ010278279">
    <property type="protein sequence ID" value="CAF5140785.1"/>
    <property type="molecule type" value="Genomic_DNA"/>
</dbReference>
<sequence>MLPTWKTITDGARYVESRLREIVKLVKPNVIVEDNVVCFPALLTSDALFIRIISCNPLEIGRLNTAPVFSGLPANDRSQWAAFQTEYNCVHRHLWHSFNQWVIEPGAPPLDDLQFMMYLHSIQSGIV</sequence>
<dbReference type="Proteomes" id="UP000681720">
    <property type="component" value="Unassembled WGS sequence"/>
</dbReference>
<protein>
    <submittedName>
        <fullName evidence="2">Uncharacterized protein</fullName>
    </submittedName>
</protein>
<dbReference type="Proteomes" id="UP000676336">
    <property type="component" value="Unassembled WGS sequence"/>
</dbReference>
<evidence type="ECO:0000313" key="7">
    <source>
        <dbReference type="Proteomes" id="UP000663855"/>
    </source>
</evidence>
<comment type="caution">
    <text evidence="2">The sequence shown here is derived from an EMBL/GenBank/DDBJ whole genome shotgun (WGS) entry which is preliminary data.</text>
</comment>
<evidence type="ECO:0000313" key="2">
    <source>
        <dbReference type="EMBL" id="CAF1608733.1"/>
    </source>
</evidence>
<dbReference type="EMBL" id="CAJOBI010330753">
    <property type="protein sequence ID" value="CAF5198126.1"/>
    <property type="molecule type" value="Genomic_DNA"/>
</dbReference>
<evidence type="ECO:0000313" key="5">
    <source>
        <dbReference type="EMBL" id="CAF5140785.1"/>
    </source>
</evidence>
<name>A0A816BA45_9BILA</name>
<dbReference type="Proteomes" id="UP000663824">
    <property type="component" value="Unassembled WGS sequence"/>
</dbReference>
<accession>A0A816BA45</accession>
<dbReference type="Proteomes" id="UP000681967">
    <property type="component" value="Unassembled WGS sequence"/>
</dbReference>
<evidence type="ECO:0000313" key="1">
    <source>
        <dbReference type="EMBL" id="CAF1479404.1"/>
    </source>
</evidence>
<evidence type="ECO:0000313" key="6">
    <source>
        <dbReference type="EMBL" id="CAF5198126.1"/>
    </source>
</evidence>
<dbReference type="OrthoDB" id="6490834at2759"/>
<evidence type="ECO:0000313" key="4">
    <source>
        <dbReference type="EMBL" id="CAF4044325.1"/>
    </source>
</evidence>
<dbReference type="EMBL" id="CAJNOW010006250">
    <property type="protein sequence ID" value="CAF1479404.1"/>
    <property type="molecule type" value="Genomic_DNA"/>
</dbReference>